<feature type="region of interest" description="Disordered" evidence="1">
    <location>
        <begin position="153"/>
        <end position="219"/>
    </location>
</feature>
<keyword evidence="2" id="KW-0472">Membrane</keyword>
<accession>A0A2I4B3D8</accession>
<feature type="compositionally biased region" description="Low complexity" evidence="1">
    <location>
        <begin position="191"/>
        <end position="210"/>
    </location>
</feature>
<dbReference type="RefSeq" id="XP_013862269.1">
    <property type="nucleotide sequence ID" value="XM_014006815.1"/>
</dbReference>
<protein>
    <submittedName>
        <fullName evidence="5">Uncharacterized protein LOC106516444</fullName>
    </submittedName>
</protein>
<evidence type="ECO:0000256" key="3">
    <source>
        <dbReference type="SAM" id="SignalP"/>
    </source>
</evidence>
<feature type="region of interest" description="Disordered" evidence="1">
    <location>
        <begin position="31"/>
        <end position="65"/>
    </location>
</feature>
<reference evidence="5" key="1">
    <citation type="submission" date="2025-08" db="UniProtKB">
        <authorList>
            <consortium name="RefSeq"/>
        </authorList>
    </citation>
    <scope>IDENTIFICATION</scope>
    <source>
        <strain evidence="5">Quisiro</strain>
        <tissue evidence="5">Liver</tissue>
    </source>
</reference>
<dbReference type="InParanoid" id="A0A2I4B3D8"/>
<sequence length="219" mass="23297">MSGLGLLLFLSGSMCGSLLVKTAIYASTENNTSSGNLTRKPTTFPLVTEQSTPPSPTSKPIQTTTTSPWLNLTEYPREIIMFGALIAGCTFFLMTTFLLTCKVCRLSRRIRMLSRSAQLNSNSDFLEAKKDTSKSEGKDEEAAVLMSYATRANQELDSAATEQDGGEAEEKNESGSLTSKEALATAVSSQEEPAGSETTPAAAAATSSSEGTEEPQNQP</sequence>
<feature type="compositionally biased region" description="Polar residues" evidence="1">
    <location>
        <begin position="48"/>
        <end position="65"/>
    </location>
</feature>
<keyword evidence="4" id="KW-1185">Reference proteome</keyword>
<keyword evidence="2" id="KW-1133">Transmembrane helix</keyword>
<feature type="compositionally biased region" description="Polar residues" evidence="1">
    <location>
        <begin position="31"/>
        <end position="41"/>
    </location>
</feature>
<organism evidence="4 5">
    <name type="scientific">Austrofundulus limnaeus</name>
    <name type="common">Annual killifish</name>
    <dbReference type="NCBI Taxonomy" id="52670"/>
    <lineage>
        <taxon>Eukaryota</taxon>
        <taxon>Metazoa</taxon>
        <taxon>Chordata</taxon>
        <taxon>Craniata</taxon>
        <taxon>Vertebrata</taxon>
        <taxon>Euteleostomi</taxon>
        <taxon>Actinopterygii</taxon>
        <taxon>Neopterygii</taxon>
        <taxon>Teleostei</taxon>
        <taxon>Neoteleostei</taxon>
        <taxon>Acanthomorphata</taxon>
        <taxon>Ovalentaria</taxon>
        <taxon>Atherinomorphae</taxon>
        <taxon>Cyprinodontiformes</taxon>
        <taxon>Rivulidae</taxon>
        <taxon>Austrofundulus</taxon>
    </lineage>
</organism>
<feature type="transmembrane region" description="Helical" evidence="2">
    <location>
        <begin position="79"/>
        <end position="101"/>
    </location>
</feature>
<dbReference type="Proteomes" id="UP000192220">
    <property type="component" value="Unplaced"/>
</dbReference>
<dbReference type="STRING" id="52670.A0A2I4B3D8"/>
<evidence type="ECO:0000256" key="2">
    <source>
        <dbReference type="SAM" id="Phobius"/>
    </source>
</evidence>
<dbReference type="AlphaFoldDB" id="A0A2I4B3D8"/>
<proteinExistence type="predicted"/>
<dbReference type="KEGG" id="alim:106516444"/>
<feature type="chain" id="PRO_5014147847" evidence="3">
    <location>
        <begin position="16"/>
        <end position="219"/>
    </location>
</feature>
<keyword evidence="3" id="KW-0732">Signal</keyword>
<evidence type="ECO:0000313" key="4">
    <source>
        <dbReference type="Proteomes" id="UP000192220"/>
    </source>
</evidence>
<evidence type="ECO:0000313" key="5">
    <source>
        <dbReference type="RefSeq" id="XP_013862269.1"/>
    </source>
</evidence>
<name>A0A2I4B3D8_AUSLI</name>
<dbReference type="GeneID" id="106516444"/>
<gene>
    <name evidence="5" type="primary">LOC106516444</name>
</gene>
<evidence type="ECO:0000256" key="1">
    <source>
        <dbReference type="SAM" id="MobiDB-lite"/>
    </source>
</evidence>
<keyword evidence="2" id="KW-0812">Transmembrane</keyword>
<feature type="signal peptide" evidence="3">
    <location>
        <begin position="1"/>
        <end position="15"/>
    </location>
</feature>